<evidence type="ECO:0000313" key="4">
    <source>
        <dbReference type="Proteomes" id="UP000717585"/>
    </source>
</evidence>
<evidence type="ECO:0000256" key="2">
    <source>
        <dbReference type="RuleBase" id="RU368010"/>
    </source>
</evidence>
<sequence length="508" mass="54331">MSRIESLLQAYHKPETKLSSQSPKSTNLDSTNFDSERYLAEVFGTQTIGELIQTANGLSTDIVQLDGKLQSLVYENYSKFLAATKTLNLMLDDSVRMQEQVGQLKESITRISQRGTEITEALEPHHARVRMLHAEYRDLKGLEAAFELKERIAQITEDSAASVRRLFSPVEGSRQFRTDLATISFSPLPSIASALPGLRAATADFVGRATQLWNCLRRLRAMELESGQSPSTESIEDALIAQSLDPLHHLTTPQEELVAAVLCGQVVIALQEEGAAPADGVADEEGAGDEDADLDLPADVRARLAAATRRVGDAMLRGAVAAINRSVSTKLMGLLDEDLVTVGPTSLVVGTVGRLVQMLRTLMGTPHAGQGLLEFIKTVTEGEAVQFSEGQVARIPKAFNAATATVGMLMSEAPGVEEALISAAVTPVVVHAIRTVGFHSARAVLTKGQSATAQILLGVVGATVMGRGIVDDTTVGTELEDAAWTVVHRGLSCPVLTPDEVCAFLRGE</sequence>
<comment type="caution">
    <text evidence="3">The sequence shown here is derived from an EMBL/GenBank/DDBJ whole genome shotgun (WGS) entry which is preliminary data.</text>
</comment>
<dbReference type="InterPro" id="IPR014812">
    <property type="entry name" value="Vps51"/>
</dbReference>
<keyword evidence="2" id="KW-0333">Golgi apparatus</keyword>
<dbReference type="GO" id="GO:0042147">
    <property type="term" value="P:retrograde transport, endosome to Golgi"/>
    <property type="evidence" value="ECO:0007669"/>
    <property type="project" value="UniProtKB-UniRule"/>
</dbReference>
<dbReference type="Pfam" id="PF08700">
    <property type="entry name" value="VPS51_Exo84_N"/>
    <property type="match status" value="1"/>
</dbReference>
<dbReference type="GO" id="GO:0007030">
    <property type="term" value="P:Golgi organization"/>
    <property type="evidence" value="ECO:0007669"/>
    <property type="project" value="UniProtKB-UniRule"/>
</dbReference>
<keyword evidence="4" id="KW-1185">Reference proteome</keyword>
<dbReference type="OrthoDB" id="203678at2759"/>
<keyword evidence="2" id="KW-0653">Protein transport</keyword>
<dbReference type="GO" id="GO:1990745">
    <property type="term" value="C:EARP complex"/>
    <property type="evidence" value="ECO:0007669"/>
    <property type="project" value="TreeGrafter"/>
</dbReference>
<dbReference type="PANTHER" id="PTHR15954:SF4">
    <property type="entry name" value="VACUOLAR PROTEIN SORTING-ASSOCIATED PROTEIN 51 HOMOLOG"/>
    <property type="match status" value="1"/>
</dbReference>
<organism evidence="3 4">
    <name type="scientific">Carpediemonas membranifera</name>
    <dbReference type="NCBI Taxonomy" id="201153"/>
    <lineage>
        <taxon>Eukaryota</taxon>
        <taxon>Metamonada</taxon>
        <taxon>Carpediemonas-like organisms</taxon>
        <taxon>Carpediemonas</taxon>
    </lineage>
</organism>
<accession>A0A8J6ATL8</accession>
<protein>
    <recommendedName>
        <fullName evidence="2">Vacuolar protein sorting-associated protein 51 homolog</fullName>
    </recommendedName>
</protein>
<dbReference type="GO" id="GO:0005829">
    <property type="term" value="C:cytosol"/>
    <property type="evidence" value="ECO:0007669"/>
    <property type="project" value="GOC"/>
</dbReference>
<dbReference type="GO" id="GO:0000938">
    <property type="term" value="C:GARP complex"/>
    <property type="evidence" value="ECO:0007669"/>
    <property type="project" value="UniProtKB-UniRule"/>
</dbReference>
<dbReference type="PANTHER" id="PTHR15954">
    <property type="entry name" value="VACUOLAR PROTEIN SORTING-ASSOCIATED PROTEIN 51 HOMOLOG"/>
    <property type="match status" value="1"/>
</dbReference>
<comment type="function">
    <text evidence="2">Acts as component of the GARP complex that is involved in retrograde transport from early and late endosomes to the trans-Golgi network (TGN).</text>
</comment>
<comment type="subunit">
    <text evidence="2">Component of the Golgi-associated retrograde protein (GARP) complex.</text>
</comment>
<dbReference type="GO" id="GO:0032456">
    <property type="term" value="P:endocytic recycling"/>
    <property type="evidence" value="ECO:0007669"/>
    <property type="project" value="TreeGrafter"/>
</dbReference>
<proteinExistence type="inferred from homology"/>
<keyword evidence="2" id="KW-0445">Lipid transport</keyword>
<dbReference type="AlphaFoldDB" id="A0A8J6ATL8"/>
<dbReference type="GO" id="GO:0007041">
    <property type="term" value="P:lysosomal transport"/>
    <property type="evidence" value="ECO:0007669"/>
    <property type="project" value="TreeGrafter"/>
</dbReference>
<dbReference type="EMBL" id="JAHDYR010000039">
    <property type="protein sequence ID" value="KAG9392090.1"/>
    <property type="molecule type" value="Genomic_DNA"/>
</dbReference>
<dbReference type="GO" id="GO:0006869">
    <property type="term" value="P:lipid transport"/>
    <property type="evidence" value="ECO:0007669"/>
    <property type="project" value="UniProtKB-UniRule"/>
</dbReference>
<dbReference type="GO" id="GO:0015031">
    <property type="term" value="P:protein transport"/>
    <property type="evidence" value="ECO:0007669"/>
    <property type="project" value="UniProtKB-UniRule"/>
</dbReference>
<dbReference type="GO" id="GO:0048193">
    <property type="term" value="P:Golgi vesicle transport"/>
    <property type="evidence" value="ECO:0007669"/>
    <property type="project" value="TreeGrafter"/>
</dbReference>
<keyword evidence="2" id="KW-0813">Transport</keyword>
<comment type="subcellular location">
    <subcellularLocation>
        <location evidence="2">Golgi apparatus</location>
        <location evidence="2">trans-Golgi network</location>
    </subcellularLocation>
</comment>
<gene>
    <name evidence="3" type="ORF">J8273_6682</name>
</gene>
<name>A0A8J6ATL8_9EUKA</name>
<evidence type="ECO:0000313" key="3">
    <source>
        <dbReference type="EMBL" id="KAG9392090.1"/>
    </source>
</evidence>
<dbReference type="Proteomes" id="UP000717585">
    <property type="component" value="Unassembled WGS sequence"/>
</dbReference>
<reference evidence="3" key="1">
    <citation type="submission" date="2021-05" db="EMBL/GenBank/DDBJ databases">
        <title>A free-living protist that lacks canonical eukaryotic 1 DNA replication and segregation systems.</title>
        <authorList>
            <person name="Salas-Leiva D.E."/>
            <person name="Tromer E.C."/>
            <person name="Curtis B.A."/>
            <person name="Jerlstrom-Hultqvist J."/>
            <person name="Kolisko M."/>
            <person name="Yi Z."/>
            <person name="Salas-Leiva J.S."/>
            <person name="Gallot-Lavallee L."/>
            <person name="Kops G.J.P.L."/>
            <person name="Archibald J.M."/>
            <person name="Simpson A.G.B."/>
            <person name="Roger A.J."/>
        </authorList>
    </citation>
    <scope>NUCLEOTIDE SEQUENCE</scope>
    <source>
        <strain evidence="3">BICM</strain>
    </source>
</reference>
<dbReference type="GO" id="GO:0016020">
    <property type="term" value="C:membrane"/>
    <property type="evidence" value="ECO:0007669"/>
    <property type="project" value="TreeGrafter"/>
</dbReference>
<comment type="similarity">
    <text evidence="1 2">Belongs to the VPS51 family.</text>
</comment>
<evidence type="ECO:0000256" key="1">
    <source>
        <dbReference type="ARBA" id="ARBA00006080"/>
    </source>
</evidence>